<comment type="caution">
    <text evidence="2">The sequence shown here is derived from an EMBL/GenBank/DDBJ whole genome shotgun (WGS) entry which is preliminary data.</text>
</comment>
<gene>
    <name evidence="2" type="ORF">EBO15_35750</name>
</gene>
<accession>A0A3M2LJ61</accession>
<dbReference type="Proteomes" id="UP000282674">
    <property type="component" value="Unassembled WGS sequence"/>
</dbReference>
<sequence length="87" mass="9835">MLRKPGEWRAFVRVTVREIRDPVNLDERAVQHQVQQPVTGGLAQRVTEVGRTGRQQLHGLLDRAPRGRGVDTPNPAPRPTNVSLLRR</sequence>
<evidence type="ECO:0000313" key="2">
    <source>
        <dbReference type="EMBL" id="RMI37517.1"/>
    </source>
</evidence>
<organism evidence="2 3">
    <name type="scientific">Actinomadura harenae</name>
    <dbReference type="NCBI Taxonomy" id="2483351"/>
    <lineage>
        <taxon>Bacteria</taxon>
        <taxon>Bacillati</taxon>
        <taxon>Actinomycetota</taxon>
        <taxon>Actinomycetes</taxon>
        <taxon>Streptosporangiales</taxon>
        <taxon>Thermomonosporaceae</taxon>
        <taxon>Actinomadura</taxon>
    </lineage>
</organism>
<dbReference type="AlphaFoldDB" id="A0A3M2LJ61"/>
<dbReference type="EMBL" id="RFFG01000105">
    <property type="protein sequence ID" value="RMI37517.1"/>
    <property type="molecule type" value="Genomic_DNA"/>
</dbReference>
<feature type="region of interest" description="Disordered" evidence="1">
    <location>
        <begin position="53"/>
        <end position="87"/>
    </location>
</feature>
<name>A0A3M2LJ61_9ACTN</name>
<protein>
    <submittedName>
        <fullName evidence="2">Uncharacterized protein</fullName>
    </submittedName>
</protein>
<evidence type="ECO:0000256" key="1">
    <source>
        <dbReference type="SAM" id="MobiDB-lite"/>
    </source>
</evidence>
<feature type="compositionally biased region" description="Basic and acidic residues" evidence="1">
    <location>
        <begin position="60"/>
        <end position="69"/>
    </location>
</feature>
<evidence type="ECO:0000313" key="3">
    <source>
        <dbReference type="Proteomes" id="UP000282674"/>
    </source>
</evidence>
<keyword evidence="3" id="KW-1185">Reference proteome</keyword>
<reference evidence="2 3" key="1">
    <citation type="submission" date="2018-10" db="EMBL/GenBank/DDBJ databases">
        <title>Isolation from soil.</title>
        <authorList>
            <person name="Hu J."/>
        </authorList>
    </citation>
    <scope>NUCLEOTIDE SEQUENCE [LARGE SCALE GENOMIC DNA]</scope>
    <source>
        <strain evidence="2 3">NEAU-Ht49</strain>
    </source>
</reference>
<proteinExistence type="predicted"/>